<reference evidence="2" key="1">
    <citation type="submission" date="2022-11" db="UniProtKB">
        <authorList>
            <consortium name="WormBaseParasite"/>
        </authorList>
    </citation>
    <scope>IDENTIFICATION</scope>
</reference>
<dbReference type="WBParaSite" id="nRc.2.0.1.t02876-RA">
    <property type="protein sequence ID" value="nRc.2.0.1.t02876-RA"/>
    <property type="gene ID" value="nRc.2.0.1.g02876"/>
</dbReference>
<name>A0A915HMZ1_ROMCU</name>
<keyword evidence="1" id="KW-1185">Reference proteome</keyword>
<dbReference type="Proteomes" id="UP000887565">
    <property type="component" value="Unplaced"/>
</dbReference>
<sequence>MKKLYTGNLFLPEYYTVMRIKMQDLVRENNTKQFKNILQVERSHLSKISSKVSSTSNIDPFFEFFGEFN</sequence>
<protein>
    <submittedName>
        <fullName evidence="2">Uncharacterized protein</fullName>
    </submittedName>
</protein>
<accession>A0A915HMZ1</accession>
<dbReference type="AlphaFoldDB" id="A0A915HMZ1"/>
<proteinExistence type="predicted"/>
<evidence type="ECO:0000313" key="2">
    <source>
        <dbReference type="WBParaSite" id="nRc.2.0.1.t02876-RA"/>
    </source>
</evidence>
<organism evidence="1 2">
    <name type="scientific">Romanomermis culicivorax</name>
    <name type="common">Nematode worm</name>
    <dbReference type="NCBI Taxonomy" id="13658"/>
    <lineage>
        <taxon>Eukaryota</taxon>
        <taxon>Metazoa</taxon>
        <taxon>Ecdysozoa</taxon>
        <taxon>Nematoda</taxon>
        <taxon>Enoplea</taxon>
        <taxon>Dorylaimia</taxon>
        <taxon>Mermithida</taxon>
        <taxon>Mermithoidea</taxon>
        <taxon>Mermithidae</taxon>
        <taxon>Romanomermis</taxon>
    </lineage>
</organism>
<evidence type="ECO:0000313" key="1">
    <source>
        <dbReference type="Proteomes" id="UP000887565"/>
    </source>
</evidence>